<feature type="region of interest" description="Disordered" evidence="1">
    <location>
        <begin position="221"/>
        <end position="251"/>
    </location>
</feature>
<gene>
    <name evidence="2" type="ORF">BSL78_00176</name>
</gene>
<evidence type="ECO:0000313" key="3">
    <source>
        <dbReference type="Proteomes" id="UP000230750"/>
    </source>
</evidence>
<name>A0A2G8LRK1_STIJA</name>
<evidence type="ECO:0000313" key="2">
    <source>
        <dbReference type="EMBL" id="PIK62842.1"/>
    </source>
</evidence>
<comment type="caution">
    <text evidence="2">The sequence shown here is derived from an EMBL/GenBank/DDBJ whole genome shotgun (WGS) entry which is preliminary data.</text>
</comment>
<dbReference type="Proteomes" id="UP000230750">
    <property type="component" value="Unassembled WGS sequence"/>
</dbReference>
<dbReference type="PANTHER" id="PTHR47018:SF3">
    <property type="entry name" value="MYCBP-ASSOCIATED PROTEIN"/>
    <property type="match status" value="1"/>
</dbReference>
<protein>
    <submittedName>
        <fullName evidence="2">Uncharacterized protein</fullName>
    </submittedName>
</protein>
<dbReference type="EMBL" id="MRZV01000004">
    <property type="protein sequence ID" value="PIK62842.1"/>
    <property type="molecule type" value="Genomic_DNA"/>
</dbReference>
<sequence length="251" mass="28715">MTALACIGKRFQDAGFQDVLIEAGVVATGSVTGVMNGHNYNRSVRCHKLMAEALHRLRWQSFLSTLEEQKRQQFKKVVSSLQASYPREFDTQLEGSAYKAMMARYGDFIKEGKNNATFAFWCSYLEMIGNILLFIRATREGDWKLHLATVRVLLPWMFAYDRTNYSRYLPVYWLEMKKLPITNPFIHDELVKGHFAVQRQDTHGFAGVACDMTIEQTANRDSKTKTKEVLKASQTTKVPPIDGSEATMKEH</sequence>
<evidence type="ECO:0000256" key="1">
    <source>
        <dbReference type="SAM" id="MobiDB-lite"/>
    </source>
</evidence>
<reference evidence="2 3" key="1">
    <citation type="journal article" date="2017" name="PLoS Biol.">
        <title>The sea cucumber genome provides insights into morphological evolution and visceral regeneration.</title>
        <authorList>
            <person name="Zhang X."/>
            <person name="Sun L."/>
            <person name="Yuan J."/>
            <person name="Sun Y."/>
            <person name="Gao Y."/>
            <person name="Zhang L."/>
            <person name="Li S."/>
            <person name="Dai H."/>
            <person name="Hamel J.F."/>
            <person name="Liu C."/>
            <person name="Yu Y."/>
            <person name="Liu S."/>
            <person name="Lin W."/>
            <person name="Guo K."/>
            <person name="Jin S."/>
            <person name="Xu P."/>
            <person name="Storey K.B."/>
            <person name="Huan P."/>
            <person name="Zhang T."/>
            <person name="Zhou Y."/>
            <person name="Zhang J."/>
            <person name="Lin C."/>
            <person name="Li X."/>
            <person name="Xing L."/>
            <person name="Huo D."/>
            <person name="Sun M."/>
            <person name="Wang L."/>
            <person name="Mercier A."/>
            <person name="Li F."/>
            <person name="Yang H."/>
            <person name="Xiang J."/>
        </authorList>
    </citation>
    <scope>NUCLEOTIDE SEQUENCE [LARGE SCALE GENOMIC DNA]</scope>
    <source>
        <strain evidence="2">Shaxun</strain>
        <tissue evidence="2">Muscle</tissue>
    </source>
</reference>
<organism evidence="2 3">
    <name type="scientific">Stichopus japonicus</name>
    <name type="common">Sea cucumber</name>
    <dbReference type="NCBI Taxonomy" id="307972"/>
    <lineage>
        <taxon>Eukaryota</taxon>
        <taxon>Metazoa</taxon>
        <taxon>Echinodermata</taxon>
        <taxon>Eleutherozoa</taxon>
        <taxon>Echinozoa</taxon>
        <taxon>Holothuroidea</taxon>
        <taxon>Aspidochirotacea</taxon>
        <taxon>Aspidochirotida</taxon>
        <taxon>Stichopodidae</taxon>
        <taxon>Apostichopus</taxon>
    </lineage>
</organism>
<feature type="compositionally biased region" description="Basic and acidic residues" evidence="1">
    <location>
        <begin position="221"/>
        <end position="230"/>
    </location>
</feature>
<dbReference type="PANTHER" id="PTHR47018">
    <property type="entry name" value="CXC DOMAIN-CONTAINING PROTEIN-RELATED"/>
    <property type="match status" value="1"/>
</dbReference>
<accession>A0A2G8LRK1</accession>
<proteinExistence type="predicted"/>
<dbReference type="AlphaFoldDB" id="A0A2G8LRK1"/>
<dbReference type="OrthoDB" id="8960604at2759"/>
<keyword evidence="3" id="KW-1185">Reference proteome</keyword>